<dbReference type="GO" id="GO:0033617">
    <property type="term" value="P:mitochondrial respiratory chain complex IV assembly"/>
    <property type="evidence" value="ECO:0007669"/>
    <property type="project" value="InterPro"/>
</dbReference>
<sequence length="71" mass="8227">MTSDSAEHNTRETEGDEWDERIKRTGCFAENEQLLVCHFDTGDWRKCLKEMAAFKECMRNIGGSKKKPKSD</sequence>
<dbReference type="OrthoDB" id="5586401at2759"/>
<name>A0A9W8G4S6_9FUNG</name>
<dbReference type="Proteomes" id="UP001151518">
    <property type="component" value="Unassembled WGS sequence"/>
</dbReference>
<dbReference type="EMBL" id="JANBTW010000051">
    <property type="protein sequence ID" value="KAJ2675074.1"/>
    <property type="molecule type" value="Genomic_DNA"/>
</dbReference>
<organism evidence="1 2">
    <name type="scientific">Coemansia spiralis</name>
    <dbReference type="NCBI Taxonomy" id="417178"/>
    <lineage>
        <taxon>Eukaryota</taxon>
        <taxon>Fungi</taxon>
        <taxon>Fungi incertae sedis</taxon>
        <taxon>Zoopagomycota</taxon>
        <taxon>Kickxellomycotina</taxon>
        <taxon>Kickxellomycetes</taxon>
        <taxon>Kickxellales</taxon>
        <taxon>Kickxellaceae</taxon>
        <taxon>Coemansia</taxon>
    </lineage>
</organism>
<dbReference type="InterPro" id="IPR039870">
    <property type="entry name" value="Coa4-like"/>
</dbReference>
<evidence type="ECO:0008006" key="3">
    <source>
        <dbReference type="Google" id="ProtNLM"/>
    </source>
</evidence>
<gene>
    <name evidence="1" type="ORF">GGI25_004123</name>
</gene>
<protein>
    <recommendedName>
        <fullName evidence="3">CHCH domain-containing protein</fullName>
    </recommendedName>
</protein>
<dbReference type="PANTHER" id="PTHR13639">
    <property type="entry name" value="CYTOCHROME C OXIDASE ASSEMBLY FACTOR 4 HOMOLOG, MITOCHONDRIAL"/>
    <property type="match status" value="1"/>
</dbReference>
<dbReference type="GO" id="GO:0005758">
    <property type="term" value="C:mitochondrial intermembrane space"/>
    <property type="evidence" value="ECO:0007669"/>
    <property type="project" value="InterPro"/>
</dbReference>
<dbReference type="AlphaFoldDB" id="A0A9W8G4S6"/>
<dbReference type="PROSITE" id="PS51808">
    <property type="entry name" value="CHCH"/>
    <property type="match status" value="1"/>
</dbReference>
<accession>A0A9W8G4S6</accession>
<comment type="caution">
    <text evidence="1">The sequence shown here is derived from an EMBL/GenBank/DDBJ whole genome shotgun (WGS) entry which is preliminary data.</text>
</comment>
<evidence type="ECO:0000313" key="1">
    <source>
        <dbReference type="EMBL" id="KAJ2675074.1"/>
    </source>
</evidence>
<dbReference type="PANTHER" id="PTHR13639:SF2">
    <property type="entry name" value="CYTOCHROME C OXIDASE ASSEMBLY FACTOR 4 HOMOLOG, MITOCHONDRIAL"/>
    <property type="match status" value="1"/>
</dbReference>
<proteinExistence type="predicted"/>
<reference evidence="1" key="1">
    <citation type="submission" date="2022-07" db="EMBL/GenBank/DDBJ databases">
        <title>Phylogenomic reconstructions and comparative analyses of Kickxellomycotina fungi.</title>
        <authorList>
            <person name="Reynolds N.K."/>
            <person name="Stajich J.E."/>
            <person name="Barry K."/>
            <person name="Grigoriev I.V."/>
            <person name="Crous P."/>
            <person name="Smith M.E."/>
        </authorList>
    </citation>
    <scope>NUCLEOTIDE SEQUENCE</scope>
    <source>
        <strain evidence="1">NRRL 3115</strain>
    </source>
</reference>
<evidence type="ECO:0000313" key="2">
    <source>
        <dbReference type="Proteomes" id="UP001151518"/>
    </source>
</evidence>